<proteinExistence type="inferred from homology"/>
<dbReference type="GO" id="GO:0005634">
    <property type="term" value="C:nucleus"/>
    <property type="evidence" value="ECO:0007669"/>
    <property type="project" value="UniProtKB-SubCell"/>
</dbReference>
<dbReference type="PROSITE" id="PS51059">
    <property type="entry name" value="PARP_CATALYTIC"/>
    <property type="match status" value="1"/>
</dbReference>
<dbReference type="SUPFAM" id="SSF56399">
    <property type="entry name" value="ADP-ribosylation"/>
    <property type="match status" value="1"/>
</dbReference>
<keyword evidence="4" id="KW-0520">NAD</keyword>
<dbReference type="eggNOG" id="ENOG502QZEX">
    <property type="taxonomic scope" value="Eukaryota"/>
</dbReference>
<dbReference type="Ensembl" id="ENSGACT00000026387.2">
    <property type="protein sequence ID" value="ENSGACP00000026336.2"/>
    <property type="gene ID" value="ENSGACG00000019936.2"/>
</dbReference>
<dbReference type="Proteomes" id="UP000007635">
    <property type="component" value="Chromosome IV"/>
</dbReference>
<dbReference type="Gene3D" id="3.30.720.50">
    <property type="match status" value="1"/>
</dbReference>
<reference evidence="7" key="2">
    <citation type="submission" date="2025-08" db="UniProtKB">
        <authorList>
            <consortium name="Ensembl"/>
        </authorList>
    </citation>
    <scope>IDENTIFICATION</scope>
</reference>
<dbReference type="PANTHER" id="PTHR45740:SF6">
    <property type="entry name" value="PROTEIN MONO-ADP-RIBOSYLTRANSFERASE PARP12"/>
    <property type="match status" value="1"/>
</dbReference>
<dbReference type="SUPFAM" id="SSF117839">
    <property type="entry name" value="WWE domain"/>
    <property type="match status" value="1"/>
</dbReference>
<sequence length="368" mass="42445">SSTPSCTEHHTPYPFHWQLWLRRERRICRCTLTFDFMEVKGTAYYSGVRRLASSDSVVENPYFTSKWKVYWWNSKDWEEYNQVTDVSAFLLQKITEEDVSECVFHIGRQEYVFHVDAMRQTNVTTGFSRDVRCRPSYCSPDSMTLIPTEPVGGPPGENFSVDPLQEFTSWYPPVWCLESGRDYSLVDLPAGTRAHRSVLKLFHESLPETVVDIVSIQQVQNLLHWDKYQRSSCCLSSGAPPLPRDDQRRLGGHNNFDPRMAGFNGASYGSGCYFARAASYAHQYSVRWGRDATRRVFLAKVLVGKVSLGSEAYRRPPPLDRRASRFLLYDACVDDVHRPGIFVVFDSCQCYPYFLVTYKVLPRVVDIR</sequence>
<protein>
    <recommendedName>
        <fullName evidence="4">Poly [ADP-ribose] polymerase</fullName>
        <shortName evidence="4">PARP</shortName>
        <ecNumber evidence="4">2.4.2.-</ecNumber>
    </recommendedName>
</protein>
<dbReference type="PROSITE" id="PS50918">
    <property type="entry name" value="WWE"/>
    <property type="match status" value="1"/>
</dbReference>
<dbReference type="EC" id="2.4.2.-" evidence="4"/>
<dbReference type="Pfam" id="PF00644">
    <property type="entry name" value="PARP"/>
    <property type="match status" value="1"/>
</dbReference>
<keyword evidence="2" id="KW-0539">Nucleus</keyword>
<accession>G3Q8X2</accession>
<feature type="domain" description="WWE" evidence="5">
    <location>
        <begin position="53"/>
        <end position="133"/>
    </location>
</feature>
<keyword evidence="8" id="KW-1185">Reference proteome</keyword>
<evidence type="ECO:0000256" key="1">
    <source>
        <dbReference type="ARBA" id="ARBA00004123"/>
    </source>
</evidence>
<dbReference type="InterPro" id="IPR051712">
    <property type="entry name" value="ARTD-AVP"/>
</dbReference>
<dbReference type="Gene3D" id="3.90.228.10">
    <property type="match status" value="2"/>
</dbReference>
<feature type="domain" description="PARP catalytic" evidence="6">
    <location>
        <begin position="171"/>
        <end position="368"/>
    </location>
</feature>
<dbReference type="PANTHER" id="PTHR45740">
    <property type="entry name" value="POLY [ADP-RIBOSE] POLYMERASE"/>
    <property type="match status" value="1"/>
</dbReference>
<reference evidence="7 8" key="1">
    <citation type="journal article" date="2021" name="G3 (Bethesda)">
        <title>Improved contiguity of the threespine stickleback genome using long-read sequencing.</title>
        <authorList>
            <person name="Nath S."/>
            <person name="Shaw D.E."/>
            <person name="White M.A."/>
        </authorList>
    </citation>
    <scope>NUCLEOTIDE SEQUENCE [LARGE SCALE GENOMIC DNA]</scope>
    <source>
        <strain evidence="7 8">Lake Benthic</strain>
    </source>
</reference>
<dbReference type="GO" id="GO:1990404">
    <property type="term" value="F:NAD+-protein mono-ADP-ribosyltransferase activity"/>
    <property type="evidence" value="ECO:0007669"/>
    <property type="project" value="TreeGrafter"/>
</dbReference>
<dbReference type="GO" id="GO:0003950">
    <property type="term" value="F:NAD+ poly-ADP-ribosyltransferase activity"/>
    <property type="evidence" value="ECO:0007669"/>
    <property type="project" value="UniProtKB-UniRule"/>
</dbReference>
<dbReference type="AlphaFoldDB" id="G3Q8X2"/>
<comment type="subcellular location">
    <subcellularLocation>
        <location evidence="1">Nucleus</location>
    </subcellularLocation>
</comment>
<dbReference type="OMA" id="HIGRQEY"/>
<evidence type="ECO:0000313" key="8">
    <source>
        <dbReference type="Proteomes" id="UP000007635"/>
    </source>
</evidence>
<comment type="similarity">
    <text evidence="3">Belongs to the ARTD/PARP family.</text>
</comment>
<name>G3Q8X2_GASAC</name>
<evidence type="ECO:0000259" key="6">
    <source>
        <dbReference type="PROSITE" id="PS51059"/>
    </source>
</evidence>
<reference evidence="7" key="3">
    <citation type="submission" date="2025-09" db="UniProtKB">
        <authorList>
            <consortium name="Ensembl"/>
        </authorList>
    </citation>
    <scope>IDENTIFICATION</scope>
</reference>
<evidence type="ECO:0000256" key="2">
    <source>
        <dbReference type="ARBA" id="ARBA00023242"/>
    </source>
</evidence>
<dbReference type="GeneTree" id="ENSGT00980000202035"/>
<dbReference type="InterPro" id="IPR012317">
    <property type="entry name" value="Poly(ADP-ribose)pol_cat_dom"/>
</dbReference>
<keyword evidence="4" id="KW-0808">Transferase</keyword>
<dbReference type="InterPro" id="IPR004170">
    <property type="entry name" value="WWE_dom"/>
</dbReference>
<dbReference type="STRING" id="69293.ENSGACP00000026336"/>
<organism evidence="7 8">
    <name type="scientific">Gasterosteus aculeatus aculeatus</name>
    <name type="common">three-spined stickleback</name>
    <dbReference type="NCBI Taxonomy" id="481459"/>
    <lineage>
        <taxon>Eukaryota</taxon>
        <taxon>Metazoa</taxon>
        <taxon>Chordata</taxon>
        <taxon>Craniata</taxon>
        <taxon>Vertebrata</taxon>
        <taxon>Euteleostomi</taxon>
        <taxon>Actinopterygii</taxon>
        <taxon>Neopterygii</taxon>
        <taxon>Teleostei</taxon>
        <taxon>Neoteleostei</taxon>
        <taxon>Acanthomorphata</taxon>
        <taxon>Eupercaria</taxon>
        <taxon>Perciformes</taxon>
        <taxon>Cottioidei</taxon>
        <taxon>Gasterosteales</taxon>
        <taxon>Gasterosteidae</taxon>
        <taxon>Gasterosteus</taxon>
    </lineage>
</organism>
<evidence type="ECO:0000256" key="3">
    <source>
        <dbReference type="ARBA" id="ARBA00024347"/>
    </source>
</evidence>
<dbReference type="InterPro" id="IPR037197">
    <property type="entry name" value="WWE_dom_sf"/>
</dbReference>
<keyword evidence="4" id="KW-0328">Glycosyltransferase</keyword>
<evidence type="ECO:0000259" key="5">
    <source>
        <dbReference type="PROSITE" id="PS50918"/>
    </source>
</evidence>
<evidence type="ECO:0000256" key="4">
    <source>
        <dbReference type="RuleBase" id="RU362114"/>
    </source>
</evidence>
<dbReference type="InParanoid" id="G3Q8X2"/>
<evidence type="ECO:0000313" key="7">
    <source>
        <dbReference type="Ensembl" id="ENSGACP00000026336.2"/>
    </source>
</evidence>
<dbReference type="Pfam" id="PF02825">
    <property type="entry name" value="WWE"/>
    <property type="match status" value="1"/>
</dbReference>